<dbReference type="EMBL" id="MU006657">
    <property type="protein sequence ID" value="KAF2741618.1"/>
    <property type="molecule type" value="Genomic_DNA"/>
</dbReference>
<feature type="transmembrane region" description="Helical" evidence="1">
    <location>
        <begin position="452"/>
        <end position="474"/>
    </location>
</feature>
<dbReference type="PANTHER" id="PTHR37544">
    <property type="entry name" value="SPRAY-RELATED"/>
    <property type="match status" value="1"/>
</dbReference>
<keyword evidence="1" id="KW-0812">Transmembrane</keyword>
<keyword evidence="1" id="KW-1133">Transmembrane helix</keyword>
<name>A0A6A6UTN1_9PLEO</name>
<evidence type="ECO:0000313" key="3">
    <source>
        <dbReference type="Proteomes" id="UP000799440"/>
    </source>
</evidence>
<dbReference type="AlphaFoldDB" id="A0A6A6UTN1"/>
<evidence type="ECO:0000313" key="2">
    <source>
        <dbReference type="EMBL" id="KAF2741618.1"/>
    </source>
</evidence>
<reference evidence="2" key="1">
    <citation type="journal article" date="2020" name="Stud. Mycol.">
        <title>101 Dothideomycetes genomes: a test case for predicting lifestyles and emergence of pathogens.</title>
        <authorList>
            <person name="Haridas S."/>
            <person name="Albert R."/>
            <person name="Binder M."/>
            <person name="Bloem J."/>
            <person name="Labutti K."/>
            <person name="Salamov A."/>
            <person name="Andreopoulos B."/>
            <person name="Baker S."/>
            <person name="Barry K."/>
            <person name="Bills G."/>
            <person name="Bluhm B."/>
            <person name="Cannon C."/>
            <person name="Castanera R."/>
            <person name="Culley D."/>
            <person name="Daum C."/>
            <person name="Ezra D."/>
            <person name="Gonzalez J."/>
            <person name="Henrissat B."/>
            <person name="Kuo A."/>
            <person name="Liang C."/>
            <person name="Lipzen A."/>
            <person name="Lutzoni F."/>
            <person name="Magnuson J."/>
            <person name="Mondo S."/>
            <person name="Nolan M."/>
            <person name="Ohm R."/>
            <person name="Pangilinan J."/>
            <person name="Park H.-J."/>
            <person name="Ramirez L."/>
            <person name="Alfaro M."/>
            <person name="Sun H."/>
            <person name="Tritt A."/>
            <person name="Yoshinaga Y."/>
            <person name="Zwiers L.-H."/>
            <person name="Turgeon B."/>
            <person name="Goodwin S."/>
            <person name="Spatafora J."/>
            <person name="Crous P."/>
            <person name="Grigoriev I."/>
        </authorList>
    </citation>
    <scope>NUCLEOTIDE SEQUENCE</scope>
    <source>
        <strain evidence="2">CBS 119925</strain>
    </source>
</reference>
<keyword evidence="3" id="KW-1185">Reference proteome</keyword>
<proteinExistence type="predicted"/>
<accession>A0A6A6UTN1</accession>
<dbReference type="PANTHER" id="PTHR37544:SF3">
    <property type="entry name" value="SPRAY"/>
    <property type="match status" value="1"/>
</dbReference>
<gene>
    <name evidence="2" type="ORF">M011DRAFT_463101</name>
</gene>
<dbReference type="OrthoDB" id="3248909at2759"/>
<sequence>VFIPISPSYALKNRHWFVFWSSTATLITTFGIVPLQAAIFSTKVVTRVFPQDFTFSPRGSAPLDASFAQSVYGILKLNETLPAFMTENFTVAPFTALGVDWRHFGSWHVLWKQPGSWQNVLERENMYFSNSRNVSRQFLIESTLFSSLFTAVFSAPLTVDEVSNSTWQVNTTLYGVDLQCEDARVELRNLDTVLASEFSFSGFDGSTGCRFGKRPPFGNDTVGTVLHVDSGGGGRNDGDRVIKPFSAIYSGHGHGRSLEAQTSCEGGSVVEEETFFVALVRNKVEANAPMRNATALYCRPLYFEQAVFATVDGVTRAPLATVSLQPKLSLLPDKGGFGSDFKETRALLPSRAIPAYMDERSGTDLSLVGQIDSEHGTEDLHVIAQMALMSSKRSLDDNLDPKVVAETYERSYRLLFARAMAGVLSQDNTTATGQISGGTREIRTEAVVLEPVFTYLVEVFLGFVSASPLGLLWLTIARKRASRGGLVSDPGSIAATMSLVADNEALLSSFADIDGSSTKHFEEHIQEIRNELSNERCSIVERKLMSKAKAPPAPEQTEITKPTRPAKFRLLVGLPLAALFVALAILGAVLFVKSKTNGLALPSRKPLVQNIVRAYIPTALAMIIDVRVRRINLLRGITIMNSMALRGGLSQPLEATLRSGKTIYRSRGYDHVIDQSMAKAEDQYRALSPLQR</sequence>
<organism evidence="2 3">
    <name type="scientific">Sporormia fimetaria CBS 119925</name>
    <dbReference type="NCBI Taxonomy" id="1340428"/>
    <lineage>
        <taxon>Eukaryota</taxon>
        <taxon>Fungi</taxon>
        <taxon>Dikarya</taxon>
        <taxon>Ascomycota</taxon>
        <taxon>Pezizomycotina</taxon>
        <taxon>Dothideomycetes</taxon>
        <taxon>Pleosporomycetidae</taxon>
        <taxon>Pleosporales</taxon>
        <taxon>Sporormiaceae</taxon>
        <taxon>Sporormia</taxon>
    </lineage>
</organism>
<dbReference type="Proteomes" id="UP000799440">
    <property type="component" value="Unassembled WGS sequence"/>
</dbReference>
<evidence type="ECO:0000256" key="1">
    <source>
        <dbReference type="SAM" id="Phobius"/>
    </source>
</evidence>
<feature type="transmembrane region" description="Helical" evidence="1">
    <location>
        <begin position="570"/>
        <end position="591"/>
    </location>
</feature>
<feature type="non-terminal residue" evidence="2">
    <location>
        <position position="1"/>
    </location>
</feature>
<protein>
    <submittedName>
        <fullName evidence="2">Uncharacterized protein</fullName>
    </submittedName>
</protein>
<feature type="transmembrane region" description="Helical" evidence="1">
    <location>
        <begin position="17"/>
        <end position="40"/>
    </location>
</feature>
<keyword evidence="1" id="KW-0472">Membrane</keyword>